<evidence type="ECO:0000313" key="6">
    <source>
        <dbReference type="Proteomes" id="UP000198891"/>
    </source>
</evidence>
<organism evidence="5 6">
    <name type="scientific">Herbiconiux ginsengi</name>
    <dbReference type="NCBI Taxonomy" id="381665"/>
    <lineage>
        <taxon>Bacteria</taxon>
        <taxon>Bacillati</taxon>
        <taxon>Actinomycetota</taxon>
        <taxon>Actinomycetes</taxon>
        <taxon>Micrococcales</taxon>
        <taxon>Microbacteriaceae</taxon>
        <taxon>Herbiconiux</taxon>
    </lineage>
</organism>
<dbReference type="InterPro" id="IPR001034">
    <property type="entry name" value="DeoR_HTH"/>
</dbReference>
<gene>
    <name evidence="5" type="ORF">SAMN05216554_3634</name>
</gene>
<dbReference type="Pfam" id="PF08279">
    <property type="entry name" value="HTH_11"/>
    <property type="match status" value="1"/>
</dbReference>
<dbReference type="EMBL" id="FNPZ01000004">
    <property type="protein sequence ID" value="SDZ40720.1"/>
    <property type="molecule type" value="Genomic_DNA"/>
</dbReference>
<dbReference type="AlphaFoldDB" id="A0A1H3SSL5"/>
<dbReference type="PANTHER" id="PTHR34580:SF3">
    <property type="entry name" value="PROTEIN PAFB"/>
    <property type="match status" value="1"/>
</dbReference>
<dbReference type="InterPro" id="IPR036390">
    <property type="entry name" value="WH_DNA-bd_sf"/>
</dbReference>
<dbReference type="STRING" id="381665.SAMN05216554_3634"/>
<dbReference type="InterPro" id="IPR013196">
    <property type="entry name" value="HTH_11"/>
</dbReference>
<evidence type="ECO:0000256" key="3">
    <source>
        <dbReference type="ARBA" id="ARBA00023163"/>
    </source>
</evidence>
<dbReference type="PROSITE" id="PS00894">
    <property type="entry name" value="HTH_DEOR_1"/>
    <property type="match status" value="1"/>
</dbReference>
<name>A0A1H3SSL5_9MICO</name>
<dbReference type="InterPro" id="IPR018356">
    <property type="entry name" value="Tscrpt_reg_HTH_DeoR_CS"/>
</dbReference>
<dbReference type="InterPro" id="IPR036388">
    <property type="entry name" value="WH-like_DNA-bd_sf"/>
</dbReference>
<keyword evidence="1" id="KW-0805">Transcription regulation</keyword>
<dbReference type="InterPro" id="IPR051534">
    <property type="entry name" value="CBASS_pafABC_assoc_protein"/>
</dbReference>
<keyword evidence="3" id="KW-0804">Transcription</keyword>
<evidence type="ECO:0000259" key="4">
    <source>
        <dbReference type="PROSITE" id="PS51000"/>
    </source>
</evidence>
<evidence type="ECO:0000256" key="2">
    <source>
        <dbReference type="ARBA" id="ARBA00023125"/>
    </source>
</evidence>
<dbReference type="RefSeq" id="WP_092556437.1">
    <property type="nucleotide sequence ID" value="NZ_FNPZ01000004.1"/>
</dbReference>
<keyword evidence="2 5" id="KW-0238">DNA-binding</keyword>
<evidence type="ECO:0000256" key="1">
    <source>
        <dbReference type="ARBA" id="ARBA00023015"/>
    </source>
</evidence>
<protein>
    <submittedName>
        <fullName evidence="5">Predicted DNA-binding transcriptional regulator YafY, contains an HTH and WYL domains</fullName>
    </submittedName>
</protein>
<dbReference type="OrthoDB" id="8555652at2"/>
<dbReference type="Gene3D" id="1.10.10.10">
    <property type="entry name" value="Winged helix-like DNA-binding domain superfamily/Winged helix DNA-binding domain"/>
    <property type="match status" value="1"/>
</dbReference>
<dbReference type="InterPro" id="IPR026881">
    <property type="entry name" value="WYL_dom"/>
</dbReference>
<dbReference type="GO" id="GO:0003677">
    <property type="term" value="F:DNA binding"/>
    <property type="evidence" value="ECO:0007669"/>
    <property type="project" value="UniProtKB-KW"/>
</dbReference>
<sequence>MAETTSRILALLNLLQTHRQWGGGDLALRLGVTERTLRRDIERLRELGYRVEATRGAAGGYRLEAGSQLPPLLLTDDEAVMMAIGLRVAATQGLSDGEQTTLSALAKFEQVLPAALRQRVNAVAGFVQPQPASPRAGDAPVSQELLGQLALACRDRERIRFHYEAAGGVESDRVVEPHTLVAAARRWFFVCWDLQRGDWRTFRVDRMSRFFRTRVHGEPRNLPAEDAAAFVAAALASLRRRLTAEAHLRMPLAAMREQFGPWAAGATAIDAEWTSWPISGDGLETMLASLVWIPAGVEYTLHGPPEFLAFAAEAAERMRSAVPANSPVAPVSD</sequence>
<dbReference type="SUPFAM" id="SSF46785">
    <property type="entry name" value="Winged helix' DNA-binding domain"/>
    <property type="match status" value="1"/>
</dbReference>
<feature type="domain" description="HTH deoR-type" evidence="4">
    <location>
        <begin position="4"/>
        <end position="59"/>
    </location>
</feature>
<keyword evidence="6" id="KW-1185">Reference proteome</keyword>
<dbReference type="PROSITE" id="PS51000">
    <property type="entry name" value="HTH_DEOR_2"/>
    <property type="match status" value="1"/>
</dbReference>
<reference evidence="5 6" key="1">
    <citation type="submission" date="2016-10" db="EMBL/GenBank/DDBJ databases">
        <authorList>
            <person name="de Groot N.N."/>
        </authorList>
    </citation>
    <scope>NUCLEOTIDE SEQUENCE [LARGE SCALE GENOMIC DNA]</scope>
    <source>
        <strain evidence="5 6">CGMCC 4.3491</strain>
    </source>
</reference>
<evidence type="ECO:0000313" key="5">
    <source>
        <dbReference type="EMBL" id="SDZ40720.1"/>
    </source>
</evidence>
<dbReference type="PANTHER" id="PTHR34580">
    <property type="match status" value="1"/>
</dbReference>
<proteinExistence type="predicted"/>
<dbReference type="PROSITE" id="PS52050">
    <property type="entry name" value="WYL"/>
    <property type="match status" value="1"/>
</dbReference>
<dbReference type="GO" id="GO:0003700">
    <property type="term" value="F:DNA-binding transcription factor activity"/>
    <property type="evidence" value="ECO:0007669"/>
    <property type="project" value="InterPro"/>
</dbReference>
<dbReference type="Pfam" id="PF13280">
    <property type="entry name" value="WYL"/>
    <property type="match status" value="1"/>
</dbReference>
<accession>A0A1H3SSL5</accession>
<dbReference type="Proteomes" id="UP000198891">
    <property type="component" value="Unassembled WGS sequence"/>
</dbReference>